<proteinExistence type="predicted"/>
<dbReference type="Proteomes" id="UP000664357">
    <property type="component" value="Unassembled WGS sequence"/>
</dbReference>
<reference evidence="1 2" key="1">
    <citation type="submission" date="2024-02" db="EMBL/GenBank/DDBJ databases">
        <title>The Genome Sequence of Enterococcus sp. DIV0159.</title>
        <authorList>
            <person name="Earl A."/>
            <person name="Manson A."/>
            <person name="Gilmore M."/>
            <person name="Sanders J."/>
            <person name="Shea T."/>
            <person name="Howe W."/>
            <person name="Livny J."/>
            <person name="Cuomo C."/>
            <person name="Neafsey D."/>
            <person name="Birren B."/>
        </authorList>
    </citation>
    <scope>NUCLEOTIDE SEQUENCE [LARGE SCALE GENOMIC DNA]</scope>
    <source>
        <strain evidence="1 2">665A</strain>
    </source>
</reference>
<comment type="caution">
    <text evidence="1">The sequence shown here is derived from an EMBL/GenBank/DDBJ whole genome shotgun (WGS) entry which is preliminary data.</text>
</comment>
<dbReference type="EMBL" id="JAFREL020000004">
    <property type="protein sequence ID" value="MEO1772241.1"/>
    <property type="molecule type" value="Genomic_DNA"/>
</dbReference>
<name>A0ABV0EUL8_9ENTE</name>
<protein>
    <submittedName>
        <fullName evidence="1">Uncharacterized protein</fullName>
    </submittedName>
</protein>
<evidence type="ECO:0000313" key="2">
    <source>
        <dbReference type="Proteomes" id="UP000664357"/>
    </source>
</evidence>
<evidence type="ECO:0000313" key="1">
    <source>
        <dbReference type="EMBL" id="MEO1772241.1"/>
    </source>
</evidence>
<gene>
    <name evidence="1" type="ORF">JZO67_004223</name>
</gene>
<accession>A0ABV0EUL8</accession>
<keyword evidence="2" id="KW-1185">Reference proteome</keyword>
<sequence>MNFCRRKQRYSIKPLVTNIIWSSFNRTKEKDYSSRNSPSPDNKMANYQKSLAVTSMREIFEIYFSEKISKQMKALLIEEPDLIN</sequence>
<organism evidence="1 2">
    <name type="scientific">Candidatus Enterococcus ferrettii</name>
    <dbReference type="NCBI Taxonomy" id="2815324"/>
    <lineage>
        <taxon>Bacteria</taxon>
        <taxon>Bacillati</taxon>
        <taxon>Bacillota</taxon>
        <taxon>Bacilli</taxon>
        <taxon>Lactobacillales</taxon>
        <taxon>Enterococcaceae</taxon>
        <taxon>Enterococcus</taxon>
    </lineage>
</organism>